<gene>
    <name evidence="6" type="ORF">I4J41_11930</name>
</gene>
<evidence type="ECO:0000256" key="4">
    <source>
        <dbReference type="ARBA" id="ARBA00022840"/>
    </source>
</evidence>
<dbReference type="RefSeq" id="WP_197689054.1">
    <property type="nucleotide sequence ID" value="NZ_CANNXG010000101.1"/>
</dbReference>
<evidence type="ECO:0000256" key="2">
    <source>
        <dbReference type="ARBA" id="ARBA00022448"/>
    </source>
</evidence>
<feature type="domain" description="ABC transporter" evidence="5">
    <location>
        <begin position="2"/>
        <end position="229"/>
    </location>
</feature>
<dbReference type="Pfam" id="PF00005">
    <property type="entry name" value="ABC_tran"/>
    <property type="match status" value="1"/>
</dbReference>
<keyword evidence="3" id="KW-0547">Nucleotide-binding</keyword>
<dbReference type="PANTHER" id="PTHR43335">
    <property type="entry name" value="ABC TRANSPORTER, ATP-BINDING PROTEIN"/>
    <property type="match status" value="1"/>
</dbReference>
<dbReference type="PROSITE" id="PS00211">
    <property type="entry name" value="ABC_TRANSPORTER_1"/>
    <property type="match status" value="1"/>
</dbReference>
<evidence type="ECO:0000313" key="6">
    <source>
        <dbReference type="EMBL" id="MBG9355237.1"/>
    </source>
</evidence>
<comment type="caution">
    <text evidence="6">The sequence shown here is derived from an EMBL/GenBank/DDBJ whole genome shotgun (WGS) entry which is preliminary data.</text>
</comment>
<evidence type="ECO:0000313" key="7">
    <source>
        <dbReference type="Proteomes" id="UP000615580"/>
    </source>
</evidence>
<dbReference type="InterPro" id="IPR017871">
    <property type="entry name" value="ABC_transporter-like_CS"/>
</dbReference>
<sequence length="314" mass="35276">MLEFKSVRKRFEKNEVLKELTFRLDAGEILGLLASNGGGKTTAMRIAMGLIPFDDGAVTVFDKPVKPGAVRGVGYMPEERGLYPNERVEDQLRYFARLSKMSPTAIDRRMVELLDELNVLRYKNKKVKELSLGNKQRVQIAVALIGKPQLLILDEPFSGLDPIAVQFFSNLLRKYASQDAGILFSSHQLDVVEQVATRIGIMKEGQLAFDGGLEELKKNNRKNIAILRFQRDEASAKREISFENCPNVISSTVSAGKAELELSVERISVEEIALSGLRAEEIVEVSYKRNTFSEALSELYTEEEQTESVKNEIR</sequence>
<dbReference type="GO" id="GO:0005524">
    <property type="term" value="F:ATP binding"/>
    <property type="evidence" value="ECO:0007669"/>
    <property type="project" value="UniProtKB-KW"/>
</dbReference>
<evidence type="ECO:0000256" key="1">
    <source>
        <dbReference type="ARBA" id="ARBA00005417"/>
    </source>
</evidence>
<dbReference type="SUPFAM" id="SSF52540">
    <property type="entry name" value="P-loop containing nucleoside triphosphate hydrolases"/>
    <property type="match status" value="1"/>
</dbReference>
<keyword evidence="2" id="KW-0813">Transport</keyword>
<name>A0ABS0LF67_9CORY</name>
<dbReference type="PROSITE" id="PS50893">
    <property type="entry name" value="ABC_TRANSPORTER_2"/>
    <property type="match status" value="1"/>
</dbReference>
<dbReference type="Gene3D" id="3.40.50.300">
    <property type="entry name" value="P-loop containing nucleotide triphosphate hydrolases"/>
    <property type="match status" value="1"/>
</dbReference>
<dbReference type="EMBL" id="JADQUG010000071">
    <property type="protein sequence ID" value="MBG9355237.1"/>
    <property type="molecule type" value="Genomic_DNA"/>
</dbReference>
<protein>
    <submittedName>
        <fullName evidence="6">ATP-binding cassette domain-containing protein</fullName>
    </submittedName>
</protein>
<evidence type="ECO:0000259" key="5">
    <source>
        <dbReference type="PROSITE" id="PS50893"/>
    </source>
</evidence>
<comment type="similarity">
    <text evidence="1">Belongs to the ABC transporter superfamily.</text>
</comment>
<dbReference type="Proteomes" id="UP000615580">
    <property type="component" value="Unassembled WGS sequence"/>
</dbReference>
<keyword evidence="7" id="KW-1185">Reference proteome</keyword>
<dbReference type="PANTHER" id="PTHR43335:SF4">
    <property type="entry name" value="ABC TRANSPORTER, ATP-BINDING PROTEIN"/>
    <property type="match status" value="1"/>
</dbReference>
<reference evidence="6 7" key="1">
    <citation type="journal article" date="2020" name="J. Clin. Microbiol.">
        <title>Assessing the Genetic Diversity of Austrian Corynebacterium diphtheriae Clinical Isolates, 2011-2019.</title>
        <authorList>
            <person name="Schaeffer J."/>
            <person name="Huhulescu S."/>
            <person name="Stoeger A."/>
            <person name="Allerberger F."/>
            <person name="Ruppitsch W."/>
        </authorList>
    </citation>
    <scope>NUCLEOTIDE SEQUENCE [LARGE SCALE GENOMIC DNA]</scope>
    <source>
        <strain evidence="6 7">04-17</strain>
    </source>
</reference>
<evidence type="ECO:0000256" key="3">
    <source>
        <dbReference type="ARBA" id="ARBA00022741"/>
    </source>
</evidence>
<dbReference type="InterPro" id="IPR027417">
    <property type="entry name" value="P-loop_NTPase"/>
</dbReference>
<accession>A0ABS0LF67</accession>
<keyword evidence="4 6" id="KW-0067">ATP-binding</keyword>
<dbReference type="InterPro" id="IPR003593">
    <property type="entry name" value="AAA+_ATPase"/>
</dbReference>
<organism evidence="6 7">
    <name type="scientific">Corynebacterium belfantii</name>
    <dbReference type="NCBI Taxonomy" id="2014537"/>
    <lineage>
        <taxon>Bacteria</taxon>
        <taxon>Bacillati</taxon>
        <taxon>Actinomycetota</taxon>
        <taxon>Actinomycetes</taxon>
        <taxon>Mycobacteriales</taxon>
        <taxon>Corynebacteriaceae</taxon>
        <taxon>Corynebacterium</taxon>
    </lineage>
</organism>
<proteinExistence type="inferred from homology"/>
<dbReference type="SMART" id="SM00382">
    <property type="entry name" value="AAA"/>
    <property type="match status" value="1"/>
</dbReference>
<dbReference type="InterPro" id="IPR003439">
    <property type="entry name" value="ABC_transporter-like_ATP-bd"/>
</dbReference>